<proteinExistence type="predicted"/>
<dbReference type="AlphaFoldDB" id="A0A3B0S1C1"/>
<name>A0A3B0S1C1_9ZZZZ</name>
<evidence type="ECO:0000313" key="1">
    <source>
        <dbReference type="EMBL" id="VAV99700.1"/>
    </source>
</evidence>
<dbReference type="EMBL" id="UOEK01000168">
    <property type="protein sequence ID" value="VAV99700.1"/>
    <property type="molecule type" value="Genomic_DNA"/>
</dbReference>
<organism evidence="1">
    <name type="scientific">hydrothermal vent metagenome</name>
    <dbReference type="NCBI Taxonomy" id="652676"/>
    <lineage>
        <taxon>unclassified sequences</taxon>
        <taxon>metagenomes</taxon>
        <taxon>ecological metagenomes</taxon>
    </lineage>
</organism>
<sequence length="63" mass="7163">MAIITHAEIVGVMREAADKRNMTLEQFFASGQGDKHAARLIHNLRAHFGNVLFDEELDEILDR</sequence>
<accession>A0A3B0S1C1</accession>
<protein>
    <submittedName>
        <fullName evidence="1">Uncharacterized protein</fullName>
    </submittedName>
</protein>
<reference evidence="1" key="1">
    <citation type="submission" date="2018-06" db="EMBL/GenBank/DDBJ databases">
        <authorList>
            <person name="Zhirakovskaya E."/>
        </authorList>
    </citation>
    <scope>NUCLEOTIDE SEQUENCE</scope>
</reference>
<gene>
    <name evidence="1" type="ORF">MNBD_ACTINO02-2854</name>
</gene>